<name>A0ABD3WLZ5_SINWO</name>
<dbReference type="Proteomes" id="UP001634394">
    <property type="component" value="Unassembled WGS sequence"/>
</dbReference>
<gene>
    <name evidence="2" type="ORF">ACJMK2_037939</name>
</gene>
<feature type="chain" id="PRO_5044813181" evidence="1">
    <location>
        <begin position="20"/>
        <end position="85"/>
    </location>
</feature>
<dbReference type="AlphaFoldDB" id="A0ABD3WLZ5"/>
<proteinExistence type="predicted"/>
<accession>A0ABD3WLZ5</accession>
<reference evidence="2 3" key="1">
    <citation type="submission" date="2024-11" db="EMBL/GenBank/DDBJ databases">
        <title>Chromosome-level genome assembly of the freshwater bivalve Anodonta woodiana.</title>
        <authorList>
            <person name="Chen X."/>
        </authorList>
    </citation>
    <scope>NUCLEOTIDE SEQUENCE [LARGE SCALE GENOMIC DNA]</scope>
    <source>
        <strain evidence="2">MN2024</strain>
        <tissue evidence="2">Gills</tissue>
    </source>
</reference>
<evidence type="ECO:0000313" key="2">
    <source>
        <dbReference type="EMBL" id="KAL3874997.1"/>
    </source>
</evidence>
<protein>
    <submittedName>
        <fullName evidence="2">Uncharacterized protein</fullName>
    </submittedName>
</protein>
<feature type="signal peptide" evidence="1">
    <location>
        <begin position="1"/>
        <end position="19"/>
    </location>
</feature>
<evidence type="ECO:0000313" key="3">
    <source>
        <dbReference type="Proteomes" id="UP001634394"/>
    </source>
</evidence>
<organism evidence="2 3">
    <name type="scientific">Sinanodonta woodiana</name>
    <name type="common">Chinese pond mussel</name>
    <name type="synonym">Anodonta woodiana</name>
    <dbReference type="NCBI Taxonomy" id="1069815"/>
    <lineage>
        <taxon>Eukaryota</taxon>
        <taxon>Metazoa</taxon>
        <taxon>Spiralia</taxon>
        <taxon>Lophotrochozoa</taxon>
        <taxon>Mollusca</taxon>
        <taxon>Bivalvia</taxon>
        <taxon>Autobranchia</taxon>
        <taxon>Heteroconchia</taxon>
        <taxon>Palaeoheterodonta</taxon>
        <taxon>Unionida</taxon>
        <taxon>Unionoidea</taxon>
        <taxon>Unionidae</taxon>
        <taxon>Unioninae</taxon>
        <taxon>Sinanodonta</taxon>
    </lineage>
</organism>
<evidence type="ECO:0000256" key="1">
    <source>
        <dbReference type="SAM" id="SignalP"/>
    </source>
</evidence>
<dbReference type="EMBL" id="JBJQND010000006">
    <property type="protein sequence ID" value="KAL3874997.1"/>
    <property type="molecule type" value="Genomic_DNA"/>
</dbReference>
<keyword evidence="1" id="KW-0732">Signal</keyword>
<comment type="caution">
    <text evidence="2">The sequence shown here is derived from an EMBL/GenBank/DDBJ whole genome shotgun (WGS) entry which is preliminary data.</text>
</comment>
<keyword evidence="3" id="KW-1185">Reference proteome</keyword>
<sequence length="85" mass="10047">MKATFAVILLICLFAAAVADENCHHDYECHWMRCHHHNYVPYCDHHIFHHSICRCHLAHWCHTSHDCPPCHFGGFRGCHHNYCHC</sequence>